<gene>
    <name evidence="1" type="ORF">PACLA_8A079083</name>
</gene>
<feature type="non-terminal residue" evidence="1">
    <location>
        <position position="1"/>
    </location>
</feature>
<name>A0A7D9KKW2_PARCT</name>
<dbReference type="Proteomes" id="UP001152795">
    <property type="component" value="Unassembled WGS sequence"/>
</dbReference>
<dbReference type="EMBL" id="CACRXK020041455">
    <property type="protein sequence ID" value="CAB4045728.1"/>
    <property type="molecule type" value="Genomic_DNA"/>
</dbReference>
<dbReference type="OrthoDB" id="6779073at2759"/>
<reference evidence="1" key="1">
    <citation type="submission" date="2020-04" db="EMBL/GenBank/DDBJ databases">
        <authorList>
            <person name="Alioto T."/>
            <person name="Alioto T."/>
            <person name="Gomez Garrido J."/>
        </authorList>
    </citation>
    <scope>NUCLEOTIDE SEQUENCE</scope>
    <source>
        <strain evidence="1">A484AB</strain>
    </source>
</reference>
<comment type="caution">
    <text evidence="1">The sequence shown here is derived from an EMBL/GenBank/DDBJ whole genome shotgun (WGS) entry which is preliminary data.</text>
</comment>
<evidence type="ECO:0000313" key="2">
    <source>
        <dbReference type="Proteomes" id="UP001152795"/>
    </source>
</evidence>
<keyword evidence="2" id="KW-1185">Reference proteome</keyword>
<organism evidence="1 2">
    <name type="scientific">Paramuricea clavata</name>
    <name type="common">Red gorgonian</name>
    <name type="synonym">Violescent sea-whip</name>
    <dbReference type="NCBI Taxonomy" id="317549"/>
    <lineage>
        <taxon>Eukaryota</taxon>
        <taxon>Metazoa</taxon>
        <taxon>Cnidaria</taxon>
        <taxon>Anthozoa</taxon>
        <taxon>Octocorallia</taxon>
        <taxon>Malacalcyonacea</taxon>
        <taxon>Plexauridae</taxon>
        <taxon>Paramuricea</taxon>
    </lineage>
</organism>
<sequence length="103" mass="11964">KQNSLRAFVSELKCICLFWTSCMLTELNKRLQAYAKLSHKFGFLHNVLHLDAKQLKDGADNLVQQYPNDLELEPSLAEELVHFRGYFKGKNVPRKEDALDDLR</sequence>
<dbReference type="AlphaFoldDB" id="A0A7D9KKW2"/>
<accession>A0A7D9KKW2</accession>
<evidence type="ECO:0000313" key="1">
    <source>
        <dbReference type="EMBL" id="CAB4045728.1"/>
    </source>
</evidence>
<proteinExistence type="predicted"/>
<protein>
    <submittedName>
        <fullName evidence="1">Uncharacterized protein</fullName>
    </submittedName>
</protein>